<dbReference type="Gene3D" id="3.30.9.10">
    <property type="entry name" value="D-Amino Acid Oxidase, subunit A, domain 2"/>
    <property type="match status" value="1"/>
</dbReference>
<name>A0A7X0IS59_9HYPH</name>
<evidence type="ECO:0000256" key="1">
    <source>
        <dbReference type="ARBA" id="ARBA00023002"/>
    </source>
</evidence>
<reference evidence="3 4" key="1">
    <citation type="submission" date="2020-08" db="EMBL/GenBank/DDBJ databases">
        <title>Genomic Encyclopedia of Type Strains, Phase IV (KMG-V): Genome sequencing to study the core and pangenomes of soil and plant-associated prokaryotes.</title>
        <authorList>
            <person name="Whitman W."/>
        </authorList>
    </citation>
    <scope>NUCLEOTIDE SEQUENCE [LARGE SCALE GENOMIC DNA]</scope>
    <source>
        <strain evidence="3 4">SEMIA 4060</strain>
    </source>
</reference>
<dbReference type="Pfam" id="PF01266">
    <property type="entry name" value="DAO"/>
    <property type="match status" value="1"/>
</dbReference>
<dbReference type="AlphaFoldDB" id="A0A7X0IS59"/>
<dbReference type="PANTHER" id="PTHR13847:SF289">
    <property type="entry name" value="GLYCINE OXIDASE"/>
    <property type="match status" value="1"/>
</dbReference>
<feature type="domain" description="FAD dependent oxidoreductase" evidence="2">
    <location>
        <begin position="3"/>
        <end position="390"/>
    </location>
</feature>
<dbReference type="EC" id="1.4.99.-" evidence="3"/>
<dbReference type="GO" id="GO:0016491">
    <property type="term" value="F:oxidoreductase activity"/>
    <property type="evidence" value="ECO:0007669"/>
    <property type="project" value="UniProtKB-KW"/>
</dbReference>
<dbReference type="GO" id="GO:0005737">
    <property type="term" value="C:cytoplasm"/>
    <property type="evidence" value="ECO:0007669"/>
    <property type="project" value="TreeGrafter"/>
</dbReference>
<evidence type="ECO:0000313" key="3">
    <source>
        <dbReference type="EMBL" id="MBB6486184.1"/>
    </source>
</evidence>
<dbReference type="Gene3D" id="3.50.50.60">
    <property type="entry name" value="FAD/NAD(P)-binding domain"/>
    <property type="match status" value="2"/>
</dbReference>
<comment type="caution">
    <text evidence="3">The sequence shown here is derived from an EMBL/GenBank/DDBJ whole genome shotgun (WGS) entry which is preliminary data.</text>
</comment>
<dbReference type="InterPro" id="IPR006076">
    <property type="entry name" value="FAD-dep_OxRdtase"/>
</dbReference>
<dbReference type="PANTHER" id="PTHR13847">
    <property type="entry name" value="SARCOSINE DEHYDROGENASE-RELATED"/>
    <property type="match status" value="1"/>
</dbReference>
<sequence length="418" mass="45688">MTDTLVLGAGMVGVSTALALQESGHQVVLLDRKAPGRETSYGNAGFIQTEAVEPYPFPRSLREILSVVFKRGNDVDWRMRDIPQLAWPLWRYFSQSAPAPYASTVAAYSKLILRASEDHARFIGPAGADDLIVRQGWRAVYRTQAKFEAAAARAERLKQSFGVPSNIYGADELSADEPALRRRLAGSVHWTSPWTCRNPGELVARYAALFVARGGTLISADAMSLQQSGAGWRVQSEDGALVAQNAVVALGPWSPALLKTFGYRIPMVFKRGYHRHFAGKDGPRISTLDIENSTVIAPMNRGWRVLTGAHMAPPGTAPAARQIRRSVDAAHELFALGEPIEDTPWSGYRPCMPDMLPVAGPSRHKGLWFHFGHGHQGFTLGPTTAFLLAEQMNGVSTNPLALPLLPAARDWARGQMRT</sequence>
<dbReference type="InterPro" id="IPR036188">
    <property type="entry name" value="FAD/NAD-bd_sf"/>
</dbReference>
<dbReference type="EMBL" id="JACHBG010000007">
    <property type="protein sequence ID" value="MBB6486184.1"/>
    <property type="molecule type" value="Genomic_DNA"/>
</dbReference>
<evidence type="ECO:0000313" key="4">
    <source>
        <dbReference type="Proteomes" id="UP000565576"/>
    </source>
</evidence>
<accession>A0A7X0IS59</accession>
<proteinExistence type="predicted"/>
<evidence type="ECO:0000259" key="2">
    <source>
        <dbReference type="Pfam" id="PF01266"/>
    </source>
</evidence>
<protein>
    <submittedName>
        <fullName evidence="3">D-amino-acid dehydrogenase</fullName>
        <ecNumber evidence="3">1.4.99.-</ecNumber>
    </submittedName>
</protein>
<dbReference type="SUPFAM" id="SSF51905">
    <property type="entry name" value="FAD/NAD(P)-binding domain"/>
    <property type="match status" value="1"/>
</dbReference>
<dbReference type="Proteomes" id="UP000565576">
    <property type="component" value="Unassembled WGS sequence"/>
</dbReference>
<gene>
    <name evidence="3" type="ORF">GGD46_003479</name>
</gene>
<keyword evidence="1 3" id="KW-0560">Oxidoreductase</keyword>
<organism evidence="3 4">
    <name type="scientific">Rhizobium lusitanum</name>
    <dbReference type="NCBI Taxonomy" id="293958"/>
    <lineage>
        <taxon>Bacteria</taxon>
        <taxon>Pseudomonadati</taxon>
        <taxon>Pseudomonadota</taxon>
        <taxon>Alphaproteobacteria</taxon>
        <taxon>Hyphomicrobiales</taxon>
        <taxon>Rhizobiaceae</taxon>
        <taxon>Rhizobium/Agrobacterium group</taxon>
        <taxon>Rhizobium</taxon>
    </lineage>
</organism>
<dbReference type="RefSeq" id="WP_184705911.1">
    <property type="nucleotide sequence ID" value="NZ_JACHBG010000007.1"/>
</dbReference>